<feature type="transmembrane region" description="Helical" evidence="3">
    <location>
        <begin position="215"/>
        <end position="234"/>
    </location>
</feature>
<keyword evidence="3" id="KW-1133">Transmembrane helix</keyword>
<dbReference type="GO" id="GO:0016020">
    <property type="term" value="C:membrane"/>
    <property type="evidence" value="ECO:0007669"/>
    <property type="project" value="TreeGrafter"/>
</dbReference>
<evidence type="ECO:0000256" key="3">
    <source>
        <dbReference type="SAM" id="Phobius"/>
    </source>
</evidence>
<feature type="transmembrane region" description="Helical" evidence="3">
    <location>
        <begin position="72"/>
        <end position="92"/>
    </location>
</feature>
<evidence type="ECO:0000256" key="2">
    <source>
        <dbReference type="ARBA" id="ARBA00007400"/>
    </source>
</evidence>
<dbReference type="InterPro" id="IPR043968">
    <property type="entry name" value="SGNH"/>
</dbReference>
<dbReference type="Pfam" id="PF01757">
    <property type="entry name" value="Acyl_transf_3"/>
    <property type="match status" value="1"/>
</dbReference>
<sequence>MTYRPDIDGLRAIAVLSVMLFHLGFTFIPGGFVGVDIFFVISGYLISKIIYTETENKTFSITNFYVRRARRILPAHASVFVLSSVFAVWLLYPSELVSYAKSALASALFSANIYFFEAINYFSPSANEIPLLHLWSLGVEEQFYIVFPLIAILFAGRRIFSKVVAALLITSLIASIWMLTKDPSAAFYLLPFRAFEMLIGCYLSLPKKLPTNKNVYNISFIVGLACIFCSILFYKESMRFPGIAALLPSLGSAFVIFGGLDHNKLSKLLLGNKVLVFIGKISYSLYLIHWPVIVFGRRIFPLADFYIFSFSALAISLILAYLNYIFIEQRFRHAKLNLKPIKVLGIALSVICVMVFSSGFVIYKSGFQSTLDERTEKVLSYLQYDFKSAYLSRTCFLDPDQDPDDVDLSKCLPDGNGRKAILWGDSHAIQFYSGFKETLESRGYNLGVITASACPPIIGVDVAARPMCKKFNDTAFPLIAKEKPDILIMSASWNIEESNMDLLDNTLKEVNKLGIKKVILLGESPLYKQSVPILVADRLKTANNDMTASDELEKGFLDISETIMSKRFANRDDVEYISVMNVVCPDYKCPLTAPDEAPVHFDIAHLTESGARLFAKILTPLILD</sequence>
<evidence type="ECO:0000259" key="5">
    <source>
        <dbReference type="Pfam" id="PF19040"/>
    </source>
</evidence>
<evidence type="ECO:0000259" key="4">
    <source>
        <dbReference type="Pfam" id="PF01757"/>
    </source>
</evidence>
<evidence type="ECO:0000313" key="6">
    <source>
        <dbReference type="EMBL" id="AZS18187.1"/>
    </source>
</evidence>
<feature type="transmembrane region" description="Helical" evidence="3">
    <location>
        <begin position="240"/>
        <end position="262"/>
    </location>
</feature>
<evidence type="ECO:0000313" key="7">
    <source>
        <dbReference type="Proteomes" id="UP000270678"/>
    </source>
</evidence>
<feature type="transmembrane region" description="Helical" evidence="3">
    <location>
        <begin position="343"/>
        <end position="363"/>
    </location>
</feature>
<feature type="transmembrane region" description="Helical" evidence="3">
    <location>
        <begin position="163"/>
        <end position="179"/>
    </location>
</feature>
<dbReference type="InterPro" id="IPR002656">
    <property type="entry name" value="Acyl_transf_3_dom"/>
</dbReference>
<feature type="transmembrane region" description="Helical" evidence="3">
    <location>
        <begin position="185"/>
        <end position="203"/>
    </location>
</feature>
<accession>A0A3Q9ID33</accession>
<dbReference type="OrthoDB" id="9796461at2"/>
<keyword evidence="7" id="KW-1185">Reference proteome</keyword>
<keyword evidence="3" id="KW-0472">Membrane</keyword>
<dbReference type="PANTHER" id="PTHR23028">
    <property type="entry name" value="ACETYLTRANSFERASE"/>
    <property type="match status" value="1"/>
</dbReference>
<feature type="transmembrane region" description="Helical" evidence="3">
    <location>
        <begin position="305"/>
        <end position="322"/>
    </location>
</feature>
<dbReference type="KEGG" id="plut:EI981_07770"/>
<feature type="transmembrane region" description="Helical" evidence="3">
    <location>
        <begin position="274"/>
        <end position="293"/>
    </location>
</feature>
<proteinExistence type="inferred from homology"/>
<dbReference type="Pfam" id="PF19040">
    <property type="entry name" value="SGNH"/>
    <property type="match status" value="1"/>
</dbReference>
<organism evidence="6 7">
    <name type="scientific">Paenibacillus lutimineralis</name>
    <dbReference type="NCBI Taxonomy" id="2707005"/>
    <lineage>
        <taxon>Bacteria</taxon>
        <taxon>Bacillati</taxon>
        <taxon>Bacillota</taxon>
        <taxon>Bacilli</taxon>
        <taxon>Bacillales</taxon>
        <taxon>Paenibacillaceae</taxon>
        <taxon>Paenibacillus</taxon>
    </lineage>
</organism>
<reference evidence="7" key="1">
    <citation type="submission" date="2018-12" db="EMBL/GenBank/DDBJ databases">
        <title>Complete genome sequence of Paenibacillus sp. MBLB1234.</title>
        <authorList>
            <person name="Nam Y.-D."/>
            <person name="Kang J."/>
            <person name="Chung W.-H."/>
            <person name="Park Y.S."/>
        </authorList>
    </citation>
    <scope>NUCLEOTIDE SEQUENCE [LARGE SCALE GENOMIC DNA]</scope>
    <source>
        <strain evidence="7">MBLB1234</strain>
    </source>
</reference>
<evidence type="ECO:0000256" key="1">
    <source>
        <dbReference type="ARBA" id="ARBA00004370"/>
    </source>
</evidence>
<name>A0A3Q9ID33_9BACL</name>
<dbReference type="GO" id="GO:0009103">
    <property type="term" value="P:lipopolysaccharide biosynthetic process"/>
    <property type="evidence" value="ECO:0007669"/>
    <property type="project" value="TreeGrafter"/>
</dbReference>
<feature type="transmembrane region" description="Helical" evidence="3">
    <location>
        <begin position="12"/>
        <end position="28"/>
    </location>
</feature>
<feature type="transmembrane region" description="Helical" evidence="3">
    <location>
        <begin position="132"/>
        <end position="156"/>
    </location>
</feature>
<feature type="domain" description="SGNH" evidence="5">
    <location>
        <begin position="407"/>
        <end position="619"/>
    </location>
</feature>
<keyword evidence="3" id="KW-0812">Transmembrane</keyword>
<comment type="similarity">
    <text evidence="2">Belongs to the acyltransferase 3 family.</text>
</comment>
<dbReference type="GO" id="GO:0016747">
    <property type="term" value="F:acyltransferase activity, transferring groups other than amino-acyl groups"/>
    <property type="evidence" value="ECO:0007669"/>
    <property type="project" value="InterPro"/>
</dbReference>
<gene>
    <name evidence="6" type="ORF">EI981_07770</name>
</gene>
<dbReference type="InterPro" id="IPR050879">
    <property type="entry name" value="Acyltransferase_3"/>
</dbReference>
<keyword evidence="6" id="KW-0808">Transferase</keyword>
<dbReference type="AlphaFoldDB" id="A0A3Q9ID33"/>
<dbReference type="EMBL" id="CP034346">
    <property type="protein sequence ID" value="AZS18187.1"/>
    <property type="molecule type" value="Genomic_DNA"/>
</dbReference>
<dbReference type="Proteomes" id="UP000270678">
    <property type="component" value="Chromosome"/>
</dbReference>
<protein>
    <submittedName>
        <fullName evidence="6">Acyltransferase</fullName>
    </submittedName>
</protein>
<comment type="subcellular location">
    <subcellularLocation>
        <location evidence="1">Membrane</location>
    </subcellularLocation>
</comment>
<feature type="domain" description="Acyltransferase 3" evidence="4">
    <location>
        <begin position="6"/>
        <end position="321"/>
    </location>
</feature>
<dbReference type="PANTHER" id="PTHR23028:SF53">
    <property type="entry name" value="ACYL_TRANSF_3 DOMAIN-CONTAINING PROTEIN"/>
    <property type="match status" value="1"/>
</dbReference>
<keyword evidence="6" id="KW-0012">Acyltransferase</keyword>